<keyword evidence="1" id="KW-0175">Coiled coil</keyword>
<reference evidence="3 4" key="1">
    <citation type="submission" date="2020-03" db="EMBL/GenBank/DDBJ databases">
        <title>Soil Listeria distribution.</title>
        <authorList>
            <person name="Liao J."/>
            <person name="Wiedmann M."/>
        </authorList>
    </citation>
    <scope>NUCLEOTIDE SEQUENCE [LARGE SCALE GENOMIC DNA]</scope>
    <source>
        <strain evidence="3 4">FSL L7-0741</strain>
    </source>
</reference>
<keyword evidence="2" id="KW-1133">Transmembrane helix</keyword>
<evidence type="ECO:0000256" key="1">
    <source>
        <dbReference type="SAM" id="Coils"/>
    </source>
</evidence>
<dbReference type="Proteomes" id="UP000535908">
    <property type="component" value="Unassembled WGS sequence"/>
</dbReference>
<dbReference type="EMBL" id="JAARWN010000024">
    <property type="protein sequence ID" value="MBC1937782.1"/>
    <property type="molecule type" value="Genomic_DNA"/>
</dbReference>
<feature type="transmembrane region" description="Helical" evidence="2">
    <location>
        <begin position="16"/>
        <end position="38"/>
    </location>
</feature>
<dbReference type="AlphaFoldDB" id="A0A7X0Y673"/>
<keyword evidence="2" id="KW-0472">Membrane</keyword>
<keyword evidence="2" id="KW-0812">Transmembrane</keyword>
<dbReference type="RefSeq" id="WP_185527809.1">
    <property type="nucleotide sequence ID" value="NZ_JAARWN010000024.1"/>
</dbReference>
<evidence type="ECO:0000313" key="3">
    <source>
        <dbReference type="EMBL" id="MBC1937782.1"/>
    </source>
</evidence>
<organism evidence="3 4">
    <name type="scientific">Listeria grandensis</name>
    <dbReference type="NCBI Taxonomy" id="1494963"/>
    <lineage>
        <taxon>Bacteria</taxon>
        <taxon>Bacillati</taxon>
        <taxon>Bacillota</taxon>
        <taxon>Bacilli</taxon>
        <taxon>Bacillales</taxon>
        <taxon>Listeriaceae</taxon>
        <taxon>Listeria</taxon>
    </lineage>
</organism>
<evidence type="ECO:0000256" key="2">
    <source>
        <dbReference type="SAM" id="Phobius"/>
    </source>
</evidence>
<feature type="coiled-coil region" evidence="1">
    <location>
        <begin position="191"/>
        <end position="275"/>
    </location>
</feature>
<evidence type="ECO:0000313" key="4">
    <source>
        <dbReference type="Proteomes" id="UP000535908"/>
    </source>
</evidence>
<comment type="caution">
    <text evidence="3">The sequence shown here is derived from an EMBL/GenBank/DDBJ whole genome shotgun (WGS) entry which is preliminary data.</text>
</comment>
<sequence length="280" mass="32174">MRRKASTQTHIGNNKVFYGVAILILVTLFFSFAGNAIFPDSTPIRQDEIGKTQNMITQKMTLLDWKYAPNSKEMLVVLGKSPVDDGSPIFQKVTSYAGKSKTSRRYQTEVVYNTDTIYVVRVKHVPGNYGHVYVSIKEKEITDEDAIYFSTGMYGLQEIFFYSDYRRVETVPSIMVASTLTYEQSNINHQEQSVRKDIANEKKNIQQYQTDIKKLQENTAKLQAGLALQTETEQENTRSSMQTFAQTIEQRKQKITETEKLIDEYEEKVVALNKQKQALK</sequence>
<gene>
    <name evidence="3" type="ORF">HCA69_15540</name>
</gene>
<name>A0A7X0Y673_9LIST</name>
<accession>A0A7X0Y673</accession>
<protein>
    <submittedName>
        <fullName evidence="3">Uncharacterized protein</fullName>
    </submittedName>
</protein>
<proteinExistence type="predicted"/>